<evidence type="ECO:0000256" key="1">
    <source>
        <dbReference type="SAM" id="MobiDB-lite"/>
    </source>
</evidence>
<evidence type="ECO:0008006" key="4">
    <source>
        <dbReference type="Google" id="ProtNLM"/>
    </source>
</evidence>
<evidence type="ECO:0000313" key="2">
    <source>
        <dbReference type="EMBL" id="WBO20811.1"/>
    </source>
</evidence>
<reference evidence="2 3" key="1">
    <citation type="submission" date="2022-12" db="EMBL/GenBank/DDBJ databases">
        <title>Sphingomonas abieness sp. nov., an endophytic bacterium isolated from Abies koreana.</title>
        <authorList>
            <person name="Jiang L."/>
            <person name="Lee J."/>
        </authorList>
    </citation>
    <scope>NUCLEOTIDE SEQUENCE [LARGE SCALE GENOMIC DNA]</scope>
    <source>
        <strain evidence="3">PAMB 00755</strain>
    </source>
</reference>
<evidence type="ECO:0000313" key="3">
    <source>
        <dbReference type="Proteomes" id="UP001210865"/>
    </source>
</evidence>
<name>A0ABY7NMS4_9SPHN</name>
<feature type="compositionally biased region" description="Basic and acidic residues" evidence="1">
    <location>
        <begin position="1"/>
        <end position="24"/>
    </location>
</feature>
<proteinExistence type="predicted"/>
<feature type="compositionally biased region" description="Basic residues" evidence="1">
    <location>
        <begin position="50"/>
        <end position="62"/>
    </location>
</feature>
<dbReference type="RefSeq" id="WP_270075461.1">
    <property type="nucleotide sequence ID" value="NZ_CP115174.1"/>
</dbReference>
<feature type="region of interest" description="Disordered" evidence="1">
    <location>
        <begin position="1"/>
        <end position="30"/>
    </location>
</feature>
<dbReference type="EMBL" id="CP115174">
    <property type="protein sequence ID" value="WBO20811.1"/>
    <property type="molecule type" value="Genomic_DNA"/>
</dbReference>
<keyword evidence="3" id="KW-1185">Reference proteome</keyword>
<sequence length="78" mass="8897">MTVMAARRDGNADAHRRETAESDRNIGGAAEDTRVLGATLGRAARRIRRRGRIARLRRHRRPTGRESQNGPEYHHFSH</sequence>
<gene>
    <name evidence="2" type="ORF">PBT88_11370</name>
</gene>
<accession>A0ABY7NMS4</accession>
<dbReference type="Proteomes" id="UP001210865">
    <property type="component" value="Chromosome"/>
</dbReference>
<protein>
    <recommendedName>
        <fullName evidence="4">CsbD family protein</fullName>
    </recommendedName>
</protein>
<feature type="region of interest" description="Disordered" evidence="1">
    <location>
        <begin position="50"/>
        <end position="78"/>
    </location>
</feature>
<organism evidence="2 3">
    <name type="scientific">Sphingomonas abietis</name>
    <dbReference type="NCBI Taxonomy" id="3012344"/>
    <lineage>
        <taxon>Bacteria</taxon>
        <taxon>Pseudomonadati</taxon>
        <taxon>Pseudomonadota</taxon>
        <taxon>Alphaproteobacteria</taxon>
        <taxon>Sphingomonadales</taxon>
        <taxon>Sphingomonadaceae</taxon>
        <taxon>Sphingomonas</taxon>
    </lineage>
</organism>